<sequence>MNKNLRNIKNIVKGNSWLKIISLFIAIFIWIYVIGGKKYDINLHAGLKIYALPKGLAISNTLPKKIIVKLRGSKVSFMKLNKKIYFRINGSSLLSKKNTLILSQSYLDLPSSIRVVSIYPKIIPVIISRIVVKYIKVLPLFKGKLKMGYYLKNISFFPQYVKVKGPKDIVDNLSVITTKKININNLKRNALVRINLVDPTKFLKILYNKKININLVIGRIKKNA</sequence>
<proteinExistence type="predicted"/>
<evidence type="ECO:0000256" key="1">
    <source>
        <dbReference type="SAM" id="Phobius"/>
    </source>
</evidence>
<dbReference type="Gene3D" id="2.170.120.30">
    <property type="match status" value="1"/>
</dbReference>
<dbReference type="InterPro" id="IPR012505">
    <property type="entry name" value="YbbR"/>
</dbReference>
<dbReference type="Pfam" id="PF07949">
    <property type="entry name" value="YbbR"/>
    <property type="match status" value="1"/>
</dbReference>
<dbReference type="Proteomes" id="UP000319296">
    <property type="component" value="Unassembled WGS sequence"/>
</dbReference>
<reference evidence="2 3" key="1">
    <citation type="journal article" date="2019" name="ISME J.">
        <title>Insights into ecological role of a new deltaproteobacterial order Candidatus Acidulodesulfobacterales by metagenomics and metatranscriptomics.</title>
        <authorList>
            <person name="Tan S."/>
            <person name="Liu J."/>
            <person name="Fang Y."/>
            <person name="Hedlund B.P."/>
            <person name="Lian Z.H."/>
            <person name="Huang L.Y."/>
            <person name="Li J.T."/>
            <person name="Huang L.N."/>
            <person name="Li W.J."/>
            <person name="Jiang H.C."/>
            <person name="Dong H.L."/>
            <person name="Shu W.S."/>
        </authorList>
    </citation>
    <scope>NUCLEOTIDE SEQUENCE [LARGE SCALE GENOMIC DNA]</scope>
    <source>
        <strain evidence="2">AP1</strain>
    </source>
</reference>
<keyword evidence="1" id="KW-0472">Membrane</keyword>
<dbReference type="Gene3D" id="2.170.120.40">
    <property type="entry name" value="YbbR-like domain"/>
    <property type="match status" value="1"/>
</dbReference>
<dbReference type="AlphaFoldDB" id="A0A519BM90"/>
<keyword evidence="1" id="KW-0812">Transmembrane</keyword>
<comment type="caution">
    <text evidence="2">The sequence shown here is derived from an EMBL/GenBank/DDBJ whole genome shotgun (WGS) entry which is preliminary data.</text>
</comment>
<accession>A0A519BM90</accession>
<evidence type="ECO:0000313" key="3">
    <source>
        <dbReference type="Proteomes" id="UP000319296"/>
    </source>
</evidence>
<dbReference type="EMBL" id="SGBB01000010">
    <property type="protein sequence ID" value="RZD18374.1"/>
    <property type="molecule type" value="Genomic_DNA"/>
</dbReference>
<feature type="transmembrane region" description="Helical" evidence="1">
    <location>
        <begin position="16"/>
        <end position="34"/>
    </location>
</feature>
<gene>
    <name evidence="2" type="ORF">EVG15_06435</name>
</gene>
<dbReference type="PANTHER" id="PTHR37804">
    <property type="entry name" value="CDAA REGULATORY PROTEIN CDAR"/>
    <property type="match status" value="1"/>
</dbReference>
<evidence type="ECO:0000313" key="2">
    <source>
        <dbReference type="EMBL" id="RZD18374.1"/>
    </source>
</evidence>
<name>A0A519BM90_9DELT</name>
<dbReference type="InterPro" id="IPR053154">
    <property type="entry name" value="c-di-AMP_regulator"/>
</dbReference>
<protein>
    <submittedName>
        <fullName evidence="2">YbbR-like domain-containing protein</fullName>
    </submittedName>
</protein>
<keyword evidence="1" id="KW-1133">Transmembrane helix</keyword>
<dbReference type="PANTHER" id="PTHR37804:SF1">
    <property type="entry name" value="CDAA REGULATORY PROTEIN CDAR"/>
    <property type="match status" value="1"/>
</dbReference>
<organism evidence="2 3">
    <name type="scientific">Candidatus Acididesulfobacter diazotrophicus</name>
    <dbReference type="NCBI Taxonomy" id="2597226"/>
    <lineage>
        <taxon>Bacteria</taxon>
        <taxon>Deltaproteobacteria</taxon>
        <taxon>Candidatus Acidulodesulfobacterales</taxon>
        <taxon>Candidatus Acididesulfobacter</taxon>
    </lineage>
</organism>